<dbReference type="Proteomes" id="UP000199514">
    <property type="component" value="Unassembled WGS sequence"/>
</dbReference>
<feature type="domain" description="N-acetyltransferase" evidence="1">
    <location>
        <begin position="175"/>
        <end position="317"/>
    </location>
</feature>
<dbReference type="Pfam" id="PF00583">
    <property type="entry name" value="Acetyltransf_1"/>
    <property type="match status" value="1"/>
</dbReference>
<evidence type="ECO:0000313" key="2">
    <source>
        <dbReference type="EMBL" id="SFC30591.1"/>
    </source>
</evidence>
<dbReference type="InterPro" id="IPR000182">
    <property type="entry name" value="GNAT_dom"/>
</dbReference>
<dbReference type="CDD" id="cd04301">
    <property type="entry name" value="NAT_SF"/>
    <property type="match status" value="2"/>
</dbReference>
<organism evidence="2 3">
    <name type="scientific">Flexibacter flexilis DSM 6793</name>
    <dbReference type="NCBI Taxonomy" id="927664"/>
    <lineage>
        <taxon>Bacteria</taxon>
        <taxon>Pseudomonadati</taxon>
        <taxon>Bacteroidota</taxon>
        <taxon>Cytophagia</taxon>
        <taxon>Cytophagales</taxon>
        <taxon>Flexibacteraceae</taxon>
        <taxon>Flexibacter</taxon>
    </lineage>
</organism>
<dbReference type="EMBL" id="FOLE01000004">
    <property type="protein sequence ID" value="SFC30591.1"/>
    <property type="molecule type" value="Genomic_DNA"/>
</dbReference>
<sequence length="321" mass="36375">MIIRQANIQDIPQIQVVRNAVRENTLSNPNLVTDADVVHFLTQRGKGWVCAIDHQIVGFSIADLQDHNIWALFVHPDFDRRGIGRQLHDVMLDWYFSQTQQTVWLGTSPNTRAEGFYKKAGWKVVGTHGSKEVKFEMTFSDWNRKYNSTMINTERLQLIAANTATLQLAIAGNQYLGHELKVQVLDDWSEFGVDALRYALDKLAENPEENGWWTYWAVHPHDQKLIGGGGYKGQPSPDGVVEIGYEIAPSYRNCGLATEMAKGLITNAFSHQNVTIILAHTLAQENPSTKVLRKCGFTMVAQLHDPNEGFIWQWQLNKDSK</sequence>
<keyword evidence="2" id="KW-0808">Transferase</keyword>
<feature type="domain" description="N-acetyltransferase" evidence="1">
    <location>
        <begin position="1"/>
        <end position="142"/>
    </location>
</feature>
<dbReference type="RefSeq" id="WP_221405365.1">
    <property type="nucleotide sequence ID" value="NZ_FOLE01000004.1"/>
</dbReference>
<evidence type="ECO:0000313" key="3">
    <source>
        <dbReference type="Proteomes" id="UP000199514"/>
    </source>
</evidence>
<name>A0A1I1I3C6_9BACT</name>
<accession>A0A1I1I3C6</accession>
<dbReference type="GO" id="GO:0016747">
    <property type="term" value="F:acyltransferase activity, transferring groups other than amino-acyl groups"/>
    <property type="evidence" value="ECO:0007669"/>
    <property type="project" value="InterPro"/>
</dbReference>
<reference evidence="2 3" key="1">
    <citation type="submission" date="2016-10" db="EMBL/GenBank/DDBJ databases">
        <authorList>
            <person name="de Groot N.N."/>
        </authorList>
    </citation>
    <scope>NUCLEOTIDE SEQUENCE [LARGE SCALE GENOMIC DNA]</scope>
    <source>
        <strain evidence="2 3">DSM 6793</strain>
    </source>
</reference>
<dbReference type="STRING" id="927664.SAMN05421780_104188"/>
<dbReference type="PANTHER" id="PTHR43792:SF13">
    <property type="entry name" value="ACETYLTRANSFERASE"/>
    <property type="match status" value="1"/>
</dbReference>
<dbReference type="PANTHER" id="PTHR43792">
    <property type="entry name" value="GNAT FAMILY, PUTATIVE (AFU_ORTHOLOGUE AFUA_3G00765)-RELATED-RELATED"/>
    <property type="match status" value="1"/>
</dbReference>
<evidence type="ECO:0000259" key="1">
    <source>
        <dbReference type="PROSITE" id="PS51186"/>
    </source>
</evidence>
<proteinExistence type="predicted"/>
<dbReference type="Gene3D" id="3.40.630.30">
    <property type="match status" value="2"/>
</dbReference>
<protein>
    <submittedName>
        <fullName evidence="2">Acetyltransferase (GNAT) family protein</fullName>
    </submittedName>
</protein>
<dbReference type="PROSITE" id="PS51186">
    <property type="entry name" value="GNAT"/>
    <property type="match status" value="2"/>
</dbReference>
<dbReference type="SUPFAM" id="SSF55729">
    <property type="entry name" value="Acyl-CoA N-acyltransferases (Nat)"/>
    <property type="match status" value="2"/>
</dbReference>
<keyword evidence="3" id="KW-1185">Reference proteome</keyword>
<dbReference type="AlphaFoldDB" id="A0A1I1I3C6"/>
<dbReference type="InterPro" id="IPR051531">
    <property type="entry name" value="N-acetyltransferase"/>
</dbReference>
<gene>
    <name evidence="2" type="ORF">SAMN05421780_104188</name>
</gene>
<dbReference type="InterPro" id="IPR016181">
    <property type="entry name" value="Acyl_CoA_acyltransferase"/>
</dbReference>
<dbReference type="Pfam" id="PF13302">
    <property type="entry name" value="Acetyltransf_3"/>
    <property type="match status" value="1"/>
</dbReference>